<dbReference type="Proteomes" id="UP001497623">
    <property type="component" value="Unassembled WGS sequence"/>
</dbReference>
<sequence length="211" mass="23615">NSRSDNHPNAAGNCLMVTKTTYRSYMKAADCSQRAKVICQVIPKEIGFRSIFGRDNLFFSAENSISPKSTWQEARDFCSSLQPPNNNFDHVDLAVLGVSHVLDQGLLKVIAQHGNTSTWLGGRHIAYGNDSVSWIDGRSVEDMSYFLHQDHSTSLVESYPYYDVYTYASVTSVNGHARSTLKFCCTDFSCYANHHADRCPTELNFVCQAYA</sequence>
<evidence type="ECO:0008006" key="3">
    <source>
        <dbReference type="Google" id="ProtNLM"/>
    </source>
</evidence>
<proteinExistence type="predicted"/>
<feature type="non-terminal residue" evidence="1">
    <location>
        <position position="1"/>
    </location>
</feature>
<organism evidence="1 2">
    <name type="scientific">Meganyctiphanes norvegica</name>
    <name type="common">Northern krill</name>
    <name type="synonym">Thysanopoda norvegica</name>
    <dbReference type="NCBI Taxonomy" id="48144"/>
    <lineage>
        <taxon>Eukaryota</taxon>
        <taxon>Metazoa</taxon>
        <taxon>Ecdysozoa</taxon>
        <taxon>Arthropoda</taxon>
        <taxon>Crustacea</taxon>
        <taxon>Multicrustacea</taxon>
        <taxon>Malacostraca</taxon>
        <taxon>Eumalacostraca</taxon>
        <taxon>Eucarida</taxon>
        <taxon>Euphausiacea</taxon>
        <taxon>Euphausiidae</taxon>
        <taxon>Meganyctiphanes</taxon>
    </lineage>
</organism>
<dbReference type="EMBL" id="CAXKWB010000735">
    <property type="protein sequence ID" value="CAL4062121.1"/>
    <property type="molecule type" value="Genomic_DNA"/>
</dbReference>
<evidence type="ECO:0000313" key="1">
    <source>
        <dbReference type="EMBL" id="CAL4062121.1"/>
    </source>
</evidence>
<dbReference type="AlphaFoldDB" id="A0AAV2PMQ6"/>
<reference evidence="1 2" key="1">
    <citation type="submission" date="2024-05" db="EMBL/GenBank/DDBJ databases">
        <authorList>
            <person name="Wallberg A."/>
        </authorList>
    </citation>
    <scope>NUCLEOTIDE SEQUENCE [LARGE SCALE GENOMIC DNA]</scope>
</reference>
<evidence type="ECO:0000313" key="2">
    <source>
        <dbReference type="Proteomes" id="UP001497623"/>
    </source>
</evidence>
<name>A0AAV2PMQ6_MEGNR</name>
<gene>
    <name evidence="1" type="ORF">MNOR_LOCUS2420</name>
</gene>
<dbReference type="SUPFAM" id="SSF56436">
    <property type="entry name" value="C-type lectin-like"/>
    <property type="match status" value="1"/>
</dbReference>
<accession>A0AAV2PMQ6</accession>
<protein>
    <recommendedName>
        <fullName evidence="3">C-type lectin domain-containing protein</fullName>
    </recommendedName>
</protein>
<dbReference type="InterPro" id="IPR016187">
    <property type="entry name" value="CTDL_fold"/>
</dbReference>
<keyword evidence="2" id="KW-1185">Reference proteome</keyword>
<comment type="caution">
    <text evidence="1">The sequence shown here is derived from an EMBL/GenBank/DDBJ whole genome shotgun (WGS) entry which is preliminary data.</text>
</comment>
<dbReference type="InterPro" id="IPR016186">
    <property type="entry name" value="C-type_lectin-like/link_sf"/>
</dbReference>
<dbReference type="Gene3D" id="3.10.100.10">
    <property type="entry name" value="Mannose-Binding Protein A, subunit A"/>
    <property type="match status" value="1"/>
</dbReference>